<evidence type="ECO:0000256" key="5">
    <source>
        <dbReference type="PROSITE-ProRule" id="PRU01240"/>
    </source>
</evidence>
<evidence type="ECO:0000256" key="3">
    <source>
        <dbReference type="ARBA" id="ARBA00022801"/>
    </source>
</evidence>
<dbReference type="InterPro" id="IPR050131">
    <property type="entry name" value="Peptidase_S8_subtilisin-like"/>
</dbReference>
<sequence>MATVIGTQHNNAEFHGLAPKTHLLAIELTGSSISDILKTLNIAKQKKSDVINLSWELLFTSYPVRKAIDDIASNGRNGKGTIIVAAAGNTINEVPGLYRLASQPKVLAVNAVTVDGKIINKTQGDYIDISAPSFFNTFEVSNHGHFASNRVAGSSGATAVISGFATLLLSACPHLTRDAAFSYLLTSIRLAPKEKQQYLGVGVFSDRKFYENLHFCMKQ</sequence>
<evidence type="ECO:0000313" key="7">
    <source>
        <dbReference type="EMBL" id="GLS28195.1"/>
    </source>
</evidence>
<reference evidence="7 8" key="1">
    <citation type="journal article" date="2014" name="Int. J. Syst. Evol. Microbiol.">
        <title>Complete genome sequence of Corynebacterium casei LMG S-19264T (=DSM 44701T), isolated from a smear-ripened cheese.</title>
        <authorList>
            <consortium name="US DOE Joint Genome Institute (JGI-PGF)"/>
            <person name="Walter F."/>
            <person name="Albersmeier A."/>
            <person name="Kalinowski J."/>
            <person name="Ruckert C."/>
        </authorList>
    </citation>
    <scope>NUCLEOTIDE SEQUENCE [LARGE SCALE GENOMIC DNA]</scope>
    <source>
        <strain evidence="7 8">NBRC 110095</strain>
    </source>
</reference>
<comment type="caution">
    <text evidence="7">The sequence shown here is derived from an EMBL/GenBank/DDBJ whole genome shotgun (WGS) entry which is preliminary data.</text>
</comment>
<dbReference type="GO" id="GO:0004252">
    <property type="term" value="F:serine-type endopeptidase activity"/>
    <property type="evidence" value="ECO:0007669"/>
    <property type="project" value="InterPro"/>
</dbReference>
<dbReference type="GO" id="GO:0006508">
    <property type="term" value="P:proteolysis"/>
    <property type="evidence" value="ECO:0007669"/>
    <property type="project" value="UniProtKB-KW"/>
</dbReference>
<dbReference type="SUPFAM" id="SSF52743">
    <property type="entry name" value="Subtilisin-like"/>
    <property type="match status" value="1"/>
</dbReference>
<dbReference type="AlphaFoldDB" id="A0AA37TDY6"/>
<dbReference type="InterPro" id="IPR000209">
    <property type="entry name" value="Peptidase_S8/S53_dom"/>
</dbReference>
<protein>
    <recommendedName>
        <fullName evidence="6">Peptidase S8/S53 domain-containing protein</fullName>
    </recommendedName>
</protein>
<dbReference type="PANTHER" id="PTHR43806:SF11">
    <property type="entry name" value="CEREVISIN-RELATED"/>
    <property type="match status" value="1"/>
</dbReference>
<evidence type="ECO:0000259" key="6">
    <source>
        <dbReference type="Pfam" id="PF00082"/>
    </source>
</evidence>
<evidence type="ECO:0000313" key="8">
    <source>
        <dbReference type="Proteomes" id="UP001156870"/>
    </source>
</evidence>
<dbReference type="InterPro" id="IPR036852">
    <property type="entry name" value="Peptidase_S8/S53_dom_sf"/>
</dbReference>
<dbReference type="PROSITE" id="PS51892">
    <property type="entry name" value="SUBTILASE"/>
    <property type="match status" value="1"/>
</dbReference>
<keyword evidence="3" id="KW-0378">Hydrolase</keyword>
<accession>A0AA37TDY6</accession>
<comment type="caution">
    <text evidence="5">Lacks conserved residue(s) required for the propagation of feature annotation.</text>
</comment>
<keyword evidence="2" id="KW-0645">Protease</keyword>
<dbReference type="PANTHER" id="PTHR43806">
    <property type="entry name" value="PEPTIDASE S8"/>
    <property type="match status" value="1"/>
</dbReference>
<name>A0AA37TDY6_9GAMM</name>
<comment type="similarity">
    <text evidence="1 5">Belongs to the peptidase S8 family.</text>
</comment>
<dbReference type="Proteomes" id="UP001156870">
    <property type="component" value="Unassembled WGS sequence"/>
</dbReference>
<organism evidence="7 8">
    <name type="scientific">Marinibactrum halimedae</name>
    <dbReference type="NCBI Taxonomy" id="1444977"/>
    <lineage>
        <taxon>Bacteria</taxon>
        <taxon>Pseudomonadati</taxon>
        <taxon>Pseudomonadota</taxon>
        <taxon>Gammaproteobacteria</taxon>
        <taxon>Cellvibrionales</taxon>
        <taxon>Cellvibrionaceae</taxon>
        <taxon>Marinibactrum</taxon>
    </lineage>
</organism>
<keyword evidence="8" id="KW-1185">Reference proteome</keyword>
<gene>
    <name evidence="7" type="ORF">GCM10007877_39140</name>
</gene>
<dbReference type="EMBL" id="BSPD01000103">
    <property type="protein sequence ID" value="GLS28195.1"/>
    <property type="molecule type" value="Genomic_DNA"/>
</dbReference>
<evidence type="ECO:0000256" key="1">
    <source>
        <dbReference type="ARBA" id="ARBA00011073"/>
    </source>
</evidence>
<evidence type="ECO:0000256" key="2">
    <source>
        <dbReference type="ARBA" id="ARBA00022670"/>
    </source>
</evidence>
<proteinExistence type="inferred from homology"/>
<keyword evidence="4" id="KW-0720">Serine protease</keyword>
<feature type="domain" description="Peptidase S8/S53" evidence="6">
    <location>
        <begin position="2"/>
        <end position="198"/>
    </location>
</feature>
<dbReference type="Gene3D" id="3.40.50.200">
    <property type="entry name" value="Peptidase S8/S53 domain"/>
    <property type="match status" value="1"/>
</dbReference>
<dbReference type="Pfam" id="PF00082">
    <property type="entry name" value="Peptidase_S8"/>
    <property type="match status" value="1"/>
</dbReference>
<evidence type="ECO:0000256" key="4">
    <source>
        <dbReference type="ARBA" id="ARBA00022825"/>
    </source>
</evidence>